<evidence type="ECO:0000256" key="8">
    <source>
        <dbReference type="ARBA" id="ARBA00049648"/>
    </source>
</evidence>
<dbReference type="Gene3D" id="2.10.25.10">
    <property type="entry name" value="Laminin"/>
    <property type="match status" value="2"/>
</dbReference>
<feature type="region of interest" description="Disordered" evidence="10">
    <location>
        <begin position="228"/>
        <end position="250"/>
    </location>
</feature>
<dbReference type="SMART" id="SM00181">
    <property type="entry name" value="EGF"/>
    <property type="match status" value="2"/>
</dbReference>
<dbReference type="SMART" id="SM00327">
    <property type="entry name" value="VWA"/>
    <property type="match status" value="3"/>
</dbReference>
<feature type="disulfide bond" evidence="9">
    <location>
        <begin position="962"/>
        <end position="972"/>
    </location>
</feature>
<dbReference type="SUPFAM" id="SSF53300">
    <property type="entry name" value="vWA-like"/>
    <property type="match status" value="3"/>
</dbReference>
<dbReference type="InterPro" id="IPR000152">
    <property type="entry name" value="EGF-type_Asp/Asn_hydroxyl_site"/>
</dbReference>
<evidence type="ECO:0000313" key="13">
    <source>
        <dbReference type="Proteomes" id="UP000749559"/>
    </source>
</evidence>
<protein>
    <submittedName>
        <fullName evidence="12">Uncharacterized protein</fullName>
    </submittedName>
</protein>
<dbReference type="InterPro" id="IPR013320">
    <property type="entry name" value="ConA-like_dom_sf"/>
</dbReference>
<accession>A0A8J1Y3G9</accession>
<proteinExistence type="inferred from homology"/>
<feature type="disulfide bond" evidence="9">
    <location>
        <begin position="761"/>
        <end position="770"/>
    </location>
</feature>
<comment type="caution">
    <text evidence="9">Lacks conserved residue(s) required for the propagation of feature annotation.</text>
</comment>
<feature type="signal peptide" evidence="11">
    <location>
        <begin position="1"/>
        <end position="23"/>
    </location>
</feature>
<dbReference type="PROSITE" id="PS00022">
    <property type="entry name" value="EGF_1"/>
    <property type="match status" value="2"/>
</dbReference>
<evidence type="ECO:0000256" key="5">
    <source>
        <dbReference type="ARBA" id="ARBA00023157"/>
    </source>
</evidence>
<feature type="region of interest" description="Disordered" evidence="10">
    <location>
        <begin position="54"/>
        <end position="79"/>
    </location>
</feature>
<dbReference type="InterPro" id="IPR018097">
    <property type="entry name" value="EGF_Ca-bd_CS"/>
</dbReference>
<evidence type="ECO:0000256" key="7">
    <source>
        <dbReference type="ARBA" id="ARBA00023278"/>
    </source>
</evidence>
<name>A0A8J1Y3G9_OWEFU</name>
<dbReference type="Pfam" id="PF00008">
    <property type="entry name" value="EGF"/>
    <property type="match status" value="2"/>
</dbReference>
<dbReference type="InterPro" id="IPR000742">
    <property type="entry name" value="EGF"/>
</dbReference>
<dbReference type="Proteomes" id="UP000749559">
    <property type="component" value="Unassembled WGS sequence"/>
</dbReference>
<keyword evidence="13" id="KW-1185">Reference proteome</keyword>
<dbReference type="InterPro" id="IPR000998">
    <property type="entry name" value="MAM_dom"/>
</dbReference>
<keyword evidence="3 11" id="KW-0732">Signal</keyword>
<dbReference type="Pfam" id="PF00092">
    <property type="entry name" value="VWA"/>
    <property type="match status" value="3"/>
</dbReference>
<keyword evidence="5 9" id="KW-1015">Disulfide bond</keyword>
<evidence type="ECO:0000256" key="4">
    <source>
        <dbReference type="ARBA" id="ARBA00022737"/>
    </source>
</evidence>
<feature type="compositionally biased region" description="Gly residues" evidence="10">
    <location>
        <begin position="65"/>
        <end position="76"/>
    </location>
</feature>
<evidence type="ECO:0000256" key="11">
    <source>
        <dbReference type="SAM" id="SignalP"/>
    </source>
</evidence>
<dbReference type="GO" id="GO:0016020">
    <property type="term" value="C:membrane"/>
    <property type="evidence" value="ECO:0007669"/>
    <property type="project" value="InterPro"/>
</dbReference>
<sequence length="1182" mass="126977">MMSGTMNVMSVWVICLLLQSTLALPRHKRSVTTLVECTFGSDMCGFVDRQDDQKDWTRSTNGQTPSGGTGPNGGNSGDTFLYVEASNSNDNDRAVIDSPTFSSSGTKSLSFYYYALGEDLGVFTVTAQPSNTQLFRFDDEAGSDESRAEWREVAVSLPGGTTSVRFEVQLRTGGKKWSSDFAIDDFKVTSVESGGDTGGSDSGGSTAFSCDFSSGMCNMRQWNSDSFNWDRQTGATDSDHTGPRNGRAGGNDNYLFVESSNRGNNQNAVIETPEMSASGGKKLSFYYHARGDNLGDLRAIAEDGNGGTQTVWNWKDEQESSEDAWKKVDVDLNDGVRKVRFEVVLPGSGNSYSSDFAIDDISVMNLDGGGDTGGDQTFIDCGFESGDCEFIQRTDDDDDWIRIQGGTPSGGTGPSGAKSGSYYMYVEATDGSQNSRARLETSSFSSSGEKTLTFDYHARGSSVGRLKVFAKLSSSTVQRWISSGTSSENWRSETVSLPSGTISVIFEVQLTGDSNYWSSDIAIDNVKIVSGSDGGDDGNTGGDTGGGSGRGTSDVAFVLDSSGSVGASNFNRQKEFIKNVINDINLGENNIHVSVVRYSDKAERMIRLNQYWDKSALRSAIDRIEYVQGASYTGAALRSLTDSVFTSDGGDRPGAPNVAYLMIDSKTSVKPDETLSAAIAVRQAGIDLKVVGIGGQVDMNEIEMIADDDANVITISDFSRLNDLRSAVSNYIANDGDGCRDNPCRNGGSCTDSLSGYTCRCVNGYGGSSCATRCDSNLDIAFLLDTSGSIGESDFRKARKFIKDYAREFDVGGRARFSVVTFGSDANKHFGLTDSNDFTELSRDMERVDYTGGATNTAAGLQLLRLGVFNQARADAKKVAIILTDGIPTVNPDDTFPQAKELRESGVHVIAIGVGPNIQMRELYGIASDPDNLNVFESERFDDLPNLKSALASLICTDGDQCSPNPCSQGTCIDGFNSYVCQCRDNWAGINCDQRCNNQRDIAILLDSSGSIGENNFYSILDSLKTLTNRFNKDTNVAFITFGDSSVLRFGFQTYSDRSSLLGGIGSVGYSGGATNTGSALRMARDQVFGRSGDRGDASNIAIVLTDGISTVNPESTLDRARELRDRGVRVVSVGIGNVDNERRKELTGIATDPDSDNVIYVTNFADLPNKLSDILNIVCAN</sequence>
<dbReference type="InterPro" id="IPR036465">
    <property type="entry name" value="vWFA_dom_sf"/>
</dbReference>
<dbReference type="InterPro" id="IPR050525">
    <property type="entry name" value="ECM_Assembly_Org"/>
</dbReference>
<dbReference type="SMART" id="SM00179">
    <property type="entry name" value="EGF_CA"/>
    <property type="match status" value="2"/>
</dbReference>
<dbReference type="Pfam" id="PF00629">
    <property type="entry name" value="MAM"/>
    <property type="match status" value="3"/>
</dbReference>
<evidence type="ECO:0000256" key="10">
    <source>
        <dbReference type="SAM" id="MobiDB-lite"/>
    </source>
</evidence>
<organism evidence="12 13">
    <name type="scientific">Owenia fusiformis</name>
    <name type="common">Polychaete worm</name>
    <dbReference type="NCBI Taxonomy" id="6347"/>
    <lineage>
        <taxon>Eukaryota</taxon>
        <taxon>Metazoa</taxon>
        <taxon>Spiralia</taxon>
        <taxon>Lophotrochozoa</taxon>
        <taxon>Annelida</taxon>
        <taxon>Polychaeta</taxon>
        <taxon>Sedentaria</taxon>
        <taxon>Canalipalpata</taxon>
        <taxon>Sabellida</taxon>
        <taxon>Oweniida</taxon>
        <taxon>Oweniidae</taxon>
        <taxon>Owenia</taxon>
    </lineage>
</organism>
<keyword evidence="6" id="KW-0325">Glycoprotein</keyword>
<comment type="caution">
    <text evidence="12">The sequence shown here is derived from an EMBL/GenBank/DDBJ whole genome shotgun (WGS) entry which is preliminary data.</text>
</comment>
<dbReference type="Gene3D" id="2.60.120.200">
    <property type="match status" value="3"/>
</dbReference>
<dbReference type="InterPro" id="IPR001881">
    <property type="entry name" value="EGF-like_Ca-bd_dom"/>
</dbReference>
<dbReference type="GO" id="GO:0005509">
    <property type="term" value="F:calcium ion binding"/>
    <property type="evidence" value="ECO:0007669"/>
    <property type="project" value="InterPro"/>
</dbReference>
<dbReference type="PANTHER" id="PTHR24020">
    <property type="entry name" value="COLLAGEN ALPHA"/>
    <property type="match status" value="1"/>
</dbReference>
<dbReference type="CDD" id="cd06263">
    <property type="entry name" value="MAM"/>
    <property type="match status" value="3"/>
</dbReference>
<evidence type="ECO:0000313" key="12">
    <source>
        <dbReference type="EMBL" id="CAH1788901.1"/>
    </source>
</evidence>
<dbReference type="SUPFAM" id="SSF49899">
    <property type="entry name" value="Concanavalin A-like lectins/glucanases"/>
    <property type="match status" value="3"/>
</dbReference>
<evidence type="ECO:0000256" key="3">
    <source>
        <dbReference type="ARBA" id="ARBA00022729"/>
    </source>
</evidence>
<evidence type="ECO:0000256" key="1">
    <source>
        <dbReference type="ARBA" id="ARBA00009738"/>
    </source>
</evidence>
<feature type="disulfide bond" evidence="9">
    <location>
        <begin position="983"/>
        <end position="992"/>
    </location>
</feature>
<dbReference type="PROSITE" id="PS50060">
    <property type="entry name" value="MAM_2"/>
    <property type="match status" value="3"/>
</dbReference>
<comment type="similarity">
    <text evidence="1">Belongs to the nephronectin family.</text>
</comment>
<evidence type="ECO:0000256" key="9">
    <source>
        <dbReference type="PROSITE-ProRule" id="PRU00076"/>
    </source>
</evidence>
<keyword evidence="2 9" id="KW-0245">EGF-like domain</keyword>
<dbReference type="PROSITE" id="PS01187">
    <property type="entry name" value="EGF_CA"/>
    <property type="match status" value="1"/>
</dbReference>
<dbReference type="PANTHER" id="PTHR24020:SF84">
    <property type="entry name" value="VWFA DOMAIN-CONTAINING PROTEIN"/>
    <property type="match status" value="1"/>
</dbReference>
<dbReference type="EMBL" id="CAIIXF020000007">
    <property type="protein sequence ID" value="CAH1788901.1"/>
    <property type="molecule type" value="Genomic_DNA"/>
</dbReference>
<dbReference type="InterPro" id="IPR002035">
    <property type="entry name" value="VWF_A"/>
</dbReference>
<dbReference type="CDD" id="cd00054">
    <property type="entry name" value="EGF_CA"/>
    <property type="match status" value="2"/>
</dbReference>
<evidence type="ECO:0000256" key="2">
    <source>
        <dbReference type="ARBA" id="ARBA00022536"/>
    </source>
</evidence>
<reference evidence="12" key="1">
    <citation type="submission" date="2022-03" db="EMBL/GenBank/DDBJ databases">
        <authorList>
            <person name="Martin C."/>
        </authorList>
    </citation>
    <scope>NUCLEOTIDE SEQUENCE</scope>
</reference>
<dbReference type="SMART" id="SM00137">
    <property type="entry name" value="MAM"/>
    <property type="match status" value="3"/>
</dbReference>
<dbReference type="PROSITE" id="PS00010">
    <property type="entry name" value="ASX_HYDROXYL"/>
    <property type="match status" value="2"/>
</dbReference>
<dbReference type="FunFam" id="2.10.25.10:FF:000321">
    <property type="entry name" value="Protein delta homolog 1"/>
    <property type="match status" value="1"/>
</dbReference>
<dbReference type="Gene3D" id="3.40.50.410">
    <property type="entry name" value="von Willebrand factor, type A domain"/>
    <property type="match status" value="3"/>
</dbReference>
<evidence type="ECO:0000256" key="6">
    <source>
        <dbReference type="ARBA" id="ARBA00023180"/>
    </source>
</evidence>
<comment type="similarity">
    <text evidence="8">Belongs to the fibril-associated collagens with interrupted helices (FACIT) family.</text>
</comment>
<dbReference type="OrthoDB" id="441660at2759"/>
<dbReference type="AlphaFoldDB" id="A0A8J1Y3G9"/>
<keyword evidence="7" id="KW-0379">Hydroxylation</keyword>
<gene>
    <name evidence="12" type="ORF">OFUS_LOCUS14349</name>
</gene>
<dbReference type="CDD" id="cd01450">
    <property type="entry name" value="vWFA_subfamily_ECM"/>
    <property type="match status" value="2"/>
</dbReference>
<dbReference type="PROSITE" id="PS50026">
    <property type="entry name" value="EGF_3"/>
    <property type="match status" value="2"/>
</dbReference>
<feature type="chain" id="PRO_5043624725" evidence="11">
    <location>
        <begin position="24"/>
        <end position="1182"/>
    </location>
</feature>
<keyword evidence="4" id="KW-0677">Repeat</keyword>
<dbReference type="PROSITE" id="PS50234">
    <property type="entry name" value="VWFA"/>
    <property type="match status" value="3"/>
</dbReference>
<dbReference type="PRINTS" id="PR00453">
    <property type="entry name" value="VWFADOMAIN"/>
</dbReference>